<comment type="caution">
    <text evidence="1">The sequence shown here is derived from an EMBL/GenBank/DDBJ whole genome shotgun (WGS) entry which is preliminary data.</text>
</comment>
<evidence type="ECO:0000313" key="1">
    <source>
        <dbReference type="EMBL" id="MDQ0545259.1"/>
    </source>
</evidence>
<sequence length="79" mass="8597">MIRGPPSPTTGIDQLLKTPTIADKLLLLIADYESLNRTTVIGRLREVAGRNRPRAKTEDGIGETLIGPVADSWLEIDDA</sequence>
<name>A0AAJ1TUX5_9HYPH</name>
<organism evidence="1 2">
    <name type="scientific">Methylobacterium brachiatum</name>
    <dbReference type="NCBI Taxonomy" id="269660"/>
    <lineage>
        <taxon>Bacteria</taxon>
        <taxon>Pseudomonadati</taxon>
        <taxon>Pseudomonadota</taxon>
        <taxon>Alphaproteobacteria</taxon>
        <taxon>Hyphomicrobiales</taxon>
        <taxon>Methylobacteriaceae</taxon>
        <taxon>Methylobacterium</taxon>
    </lineage>
</organism>
<dbReference type="Proteomes" id="UP001223420">
    <property type="component" value="Unassembled WGS sequence"/>
</dbReference>
<accession>A0AAJ1TUX5</accession>
<protein>
    <submittedName>
        <fullName evidence="1">Uncharacterized protein</fullName>
    </submittedName>
</protein>
<dbReference type="RefSeq" id="WP_230367053.1">
    <property type="nucleotide sequence ID" value="NZ_JAJALK010000009.1"/>
</dbReference>
<dbReference type="AlphaFoldDB" id="A0AAJ1TUX5"/>
<reference evidence="1" key="1">
    <citation type="submission" date="2023-07" db="EMBL/GenBank/DDBJ databases">
        <title>Genomic Encyclopedia of Type Strains, Phase IV (KMG-IV): sequencing the most valuable type-strain genomes for metagenomic binning, comparative biology and taxonomic classification.</title>
        <authorList>
            <person name="Goeker M."/>
        </authorList>
    </citation>
    <scope>NUCLEOTIDE SEQUENCE</scope>
    <source>
        <strain evidence="1">DSM 19569</strain>
    </source>
</reference>
<proteinExistence type="predicted"/>
<dbReference type="EMBL" id="JAUSWL010000008">
    <property type="protein sequence ID" value="MDQ0545259.1"/>
    <property type="molecule type" value="Genomic_DNA"/>
</dbReference>
<evidence type="ECO:0000313" key="2">
    <source>
        <dbReference type="Proteomes" id="UP001223420"/>
    </source>
</evidence>
<gene>
    <name evidence="1" type="ORF">QO001_004202</name>
</gene>